<dbReference type="AlphaFoldDB" id="A0A6A3RTF7"/>
<dbReference type="Proteomes" id="UP000440732">
    <property type="component" value="Unassembled WGS sequence"/>
</dbReference>
<feature type="region of interest" description="Disordered" evidence="1">
    <location>
        <begin position="1"/>
        <end position="42"/>
    </location>
</feature>
<proteinExistence type="predicted"/>
<feature type="compositionally biased region" description="Basic and acidic residues" evidence="1">
    <location>
        <begin position="1"/>
        <end position="34"/>
    </location>
</feature>
<evidence type="ECO:0000313" key="3">
    <source>
        <dbReference type="Proteomes" id="UP000440732"/>
    </source>
</evidence>
<evidence type="ECO:0000313" key="2">
    <source>
        <dbReference type="EMBL" id="KAE9103651.1"/>
    </source>
</evidence>
<organism evidence="2 3">
    <name type="scientific">Phytophthora fragariae</name>
    <dbReference type="NCBI Taxonomy" id="53985"/>
    <lineage>
        <taxon>Eukaryota</taxon>
        <taxon>Sar</taxon>
        <taxon>Stramenopiles</taxon>
        <taxon>Oomycota</taxon>
        <taxon>Peronosporomycetes</taxon>
        <taxon>Peronosporales</taxon>
        <taxon>Peronosporaceae</taxon>
        <taxon>Phytophthora</taxon>
    </lineage>
</organism>
<accession>A0A6A3RTF7</accession>
<name>A0A6A3RTF7_9STRA</name>
<dbReference type="EMBL" id="QXGA01002114">
    <property type="protein sequence ID" value="KAE9103651.1"/>
    <property type="molecule type" value="Genomic_DNA"/>
</dbReference>
<evidence type="ECO:0000256" key="1">
    <source>
        <dbReference type="SAM" id="MobiDB-lite"/>
    </source>
</evidence>
<reference evidence="2 3" key="1">
    <citation type="submission" date="2018-08" db="EMBL/GenBank/DDBJ databases">
        <title>Genomic investigation of the strawberry pathogen Phytophthora fragariae indicates pathogenicity is determined by transcriptional variation in three key races.</title>
        <authorList>
            <person name="Adams T.M."/>
            <person name="Armitage A.D."/>
            <person name="Sobczyk M.K."/>
            <person name="Bates H.J."/>
            <person name="Dunwell J.M."/>
            <person name="Nellist C.F."/>
            <person name="Harrison R.J."/>
        </authorList>
    </citation>
    <scope>NUCLEOTIDE SEQUENCE [LARGE SCALE GENOMIC DNA]</scope>
    <source>
        <strain evidence="2 3">NOV-5</strain>
    </source>
</reference>
<gene>
    <name evidence="2" type="ORF">PF006_g22120</name>
</gene>
<protein>
    <submittedName>
        <fullName evidence="2">Uncharacterized protein</fullName>
    </submittedName>
</protein>
<comment type="caution">
    <text evidence="2">The sequence shown here is derived from an EMBL/GenBank/DDBJ whole genome shotgun (WGS) entry which is preliminary data.</text>
</comment>
<sequence>MPSEDPRCNEVDATDTFKHRPNETKPMENQENETKLTGYGDKSAFIPDSSETMLTYSEPIGQSKGMDAIQREIWITYVPNPP</sequence>